<organism evidence="2 3">
    <name type="scientific">Seohaeicola saemankumensis</name>
    <dbReference type="NCBI Taxonomy" id="481181"/>
    <lineage>
        <taxon>Bacteria</taxon>
        <taxon>Pseudomonadati</taxon>
        <taxon>Pseudomonadota</taxon>
        <taxon>Alphaproteobacteria</taxon>
        <taxon>Rhodobacterales</taxon>
        <taxon>Roseobacteraceae</taxon>
        <taxon>Seohaeicola</taxon>
    </lineage>
</organism>
<name>A0ABW3T9R6_9RHOB</name>
<reference evidence="3" key="1">
    <citation type="journal article" date="2019" name="Int. J. Syst. Evol. Microbiol.">
        <title>The Global Catalogue of Microorganisms (GCM) 10K type strain sequencing project: providing services to taxonomists for standard genome sequencing and annotation.</title>
        <authorList>
            <consortium name="The Broad Institute Genomics Platform"/>
            <consortium name="The Broad Institute Genome Sequencing Center for Infectious Disease"/>
            <person name="Wu L."/>
            <person name="Ma J."/>
        </authorList>
    </citation>
    <scope>NUCLEOTIDE SEQUENCE [LARGE SCALE GENOMIC DNA]</scope>
    <source>
        <strain evidence="3">CCUG 55328</strain>
    </source>
</reference>
<evidence type="ECO:0000256" key="1">
    <source>
        <dbReference type="SAM" id="MobiDB-lite"/>
    </source>
</evidence>
<dbReference type="RefSeq" id="WP_380788974.1">
    <property type="nucleotide sequence ID" value="NZ_JBHTKR010000001.1"/>
</dbReference>
<feature type="compositionally biased region" description="Basic and acidic residues" evidence="1">
    <location>
        <begin position="10"/>
        <end position="33"/>
    </location>
</feature>
<evidence type="ECO:0000313" key="3">
    <source>
        <dbReference type="Proteomes" id="UP001597151"/>
    </source>
</evidence>
<dbReference type="EMBL" id="JBHTKR010000001">
    <property type="protein sequence ID" value="MFD1193672.1"/>
    <property type="molecule type" value="Genomic_DNA"/>
</dbReference>
<feature type="compositionally biased region" description="Polar residues" evidence="1">
    <location>
        <begin position="36"/>
        <end position="45"/>
    </location>
</feature>
<feature type="region of interest" description="Disordered" evidence="1">
    <location>
        <begin position="1"/>
        <end position="62"/>
    </location>
</feature>
<comment type="caution">
    <text evidence="2">The sequence shown here is derived from an EMBL/GenBank/DDBJ whole genome shotgun (WGS) entry which is preliminary data.</text>
</comment>
<proteinExistence type="predicted"/>
<protein>
    <submittedName>
        <fullName evidence="2">Uncharacterized protein</fullName>
    </submittedName>
</protein>
<sequence length="62" mass="6740">MTGSFRLKRRAADAVRVDPGHHPRDHPARKLRDNGTGANEKTTGGRQAAGRVSLGAQHTIQR</sequence>
<dbReference type="Proteomes" id="UP001597151">
    <property type="component" value="Unassembled WGS sequence"/>
</dbReference>
<evidence type="ECO:0000313" key="2">
    <source>
        <dbReference type="EMBL" id="MFD1193672.1"/>
    </source>
</evidence>
<gene>
    <name evidence="2" type="ORF">ACFQ3C_03170</name>
</gene>
<accession>A0ABW3T9R6</accession>
<keyword evidence="3" id="KW-1185">Reference proteome</keyword>